<dbReference type="EMBL" id="QUTE01022580">
    <property type="protein sequence ID" value="RHY81929.1"/>
    <property type="molecule type" value="Genomic_DNA"/>
</dbReference>
<reference evidence="7 8" key="1">
    <citation type="submission" date="2018-08" db="EMBL/GenBank/DDBJ databases">
        <title>Aphanomyces genome sequencing and annotation.</title>
        <authorList>
            <person name="Minardi D."/>
            <person name="Oidtmann B."/>
            <person name="Van Der Giezen M."/>
            <person name="Studholme D.J."/>
        </authorList>
    </citation>
    <scope>NUCLEOTIDE SEQUENCE [LARGE SCALE GENOMIC DNA]</scope>
    <source>
        <strain evidence="7 8">197901</strain>
    </source>
</reference>
<dbReference type="Proteomes" id="UP000266196">
    <property type="component" value="Unassembled WGS sequence"/>
</dbReference>
<organism evidence="7 8">
    <name type="scientific">Aphanomyces astaci</name>
    <name type="common">Crayfish plague agent</name>
    <dbReference type="NCBI Taxonomy" id="112090"/>
    <lineage>
        <taxon>Eukaryota</taxon>
        <taxon>Sar</taxon>
        <taxon>Stramenopiles</taxon>
        <taxon>Oomycota</taxon>
        <taxon>Saprolegniomycetes</taxon>
        <taxon>Saprolegniales</taxon>
        <taxon>Verrucalvaceae</taxon>
        <taxon>Aphanomyces</taxon>
    </lineage>
</organism>
<dbReference type="PROSITE" id="PS50011">
    <property type="entry name" value="PROTEIN_KINASE_DOM"/>
    <property type="match status" value="1"/>
</dbReference>
<dbReference type="CDD" id="cd14279">
    <property type="entry name" value="CUE"/>
    <property type="match status" value="1"/>
</dbReference>
<dbReference type="PANTHER" id="PTHR24351">
    <property type="entry name" value="RIBOSOMAL PROTEIN S6 KINASE"/>
    <property type="match status" value="1"/>
</dbReference>
<dbReference type="GO" id="GO:0005524">
    <property type="term" value="F:ATP binding"/>
    <property type="evidence" value="ECO:0007669"/>
    <property type="project" value="UniProtKB-KW"/>
</dbReference>
<evidence type="ECO:0000313" key="7">
    <source>
        <dbReference type="EMBL" id="RHY81929.1"/>
    </source>
</evidence>
<keyword evidence="4" id="KW-0418">Kinase</keyword>
<dbReference type="SUPFAM" id="SSF56112">
    <property type="entry name" value="Protein kinase-like (PK-like)"/>
    <property type="match status" value="1"/>
</dbReference>
<evidence type="ECO:0000313" key="8">
    <source>
        <dbReference type="Proteomes" id="UP000266196"/>
    </source>
</evidence>
<dbReference type="Pfam" id="PF00069">
    <property type="entry name" value="Pkinase"/>
    <property type="match status" value="1"/>
</dbReference>
<feature type="non-terminal residue" evidence="7">
    <location>
        <position position="1"/>
    </location>
</feature>
<gene>
    <name evidence="7" type="ORF">DYB31_011799</name>
</gene>
<sequence length="394" mass="44471">GVIHRDIKPENILLNEAGHLKITDFGTAKDETEEGARQNTFCGTAEFVSPEVLRDHEASRGCDLWAVGCMIYQMLVGRPAFRAENEYLTFQQDFSYPEGFPEVAQDLCSRLLLQDPKARLGAGTNADGNGYDALKVLVQYVQIGLQHLTDLWGSCEIPWSDSLYITVKNSHQFDVVTILVIRNCSTSQVVRRRCNLSSRWIFERNLSESSSYVTMQAFQCQQPQWTELSSPQPDASFAAENTPTPTSTTTFFATRPHIVIPKECMNMMSKTSPLSVHALHGGTALECELSNMGYDVAAEYLFWKEENLALLEMSFPAMDRDILEEVLVETEFDLGAAVDVIRSRVDVINDMGVEVSLDDMLQHYGEHRRSAHEWVLIQDDWEVIDDMLVTMPTH</sequence>
<proteinExistence type="predicted"/>
<dbReference type="AlphaFoldDB" id="A0A397EMR0"/>
<dbReference type="Gene3D" id="1.10.510.10">
    <property type="entry name" value="Transferase(Phosphotransferase) domain 1"/>
    <property type="match status" value="1"/>
</dbReference>
<keyword evidence="2" id="KW-0808">Transferase</keyword>
<keyword evidence="5" id="KW-0067">ATP-binding</keyword>
<dbReference type="Gene3D" id="1.10.8.10">
    <property type="entry name" value="DNA helicase RuvA subunit, C-terminal domain"/>
    <property type="match status" value="1"/>
</dbReference>
<keyword evidence="3" id="KW-0547">Nucleotide-binding</keyword>
<dbReference type="PROSITE" id="PS00108">
    <property type="entry name" value="PROTEIN_KINASE_ST"/>
    <property type="match status" value="1"/>
</dbReference>
<evidence type="ECO:0000256" key="2">
    <source>
        <dbReference type="ARBA" id="ARBA00022679"/>
    </source>
</evidence>
<evidence type="ECO:0000256" key="4">
    <source>
        <dbReference type="ARBA" id="ARBA00022777"/>
    </source>
</evidence>
<evidence type="ECO:0000259" key="6">
    <source>
        <dbReference type="PROSITE" id="PS50011"/>
    </source>
</evidence>
<feature type="domain" description="Protein kinase" evidence="6">
    <location>
        <begin position="1"/>
        <end position="134"/>
    </location>
</feature>
<name>A0A397EMR0_APHAT</name>
<dbReference type="SMART" id="SM00220">
    <property type="entry name" value="S_TKc"/>
    <property type="match status" value="1"/>
</dbReference>
<comment type="caution">
    <text evidence="7">The sequence shown here is derived from an EMBL/GenBank/DDBJ whole genome shotgun (WGS) entry which is preliminary data.</text>
</comment>
<evidence type="ECO:0000256" key="5">
    <source>
        <dbReference type="ARBA" id="ARBA00022840"/>
    </source>
</evidence>
<dbReference type="InterPro" id="IPR011009">
    <property type="entry name" value="Kinase-like_dom_sf"/>
</dbReference>
<evidence type="ECO:0000256" key="3">
    <source>
        <dbReference type="ARBA" id="ARBA00022741"/>
    </source>
</evidence>
<accession>A0A397EMR0</accession>
<evidence type="ECO:0000256" key="1">
    <source>
        <dbReference type="ARBA" id="ARBA00022527"/>
    </source>
</evidence>
<dbReference type="InterPro" id="IPR000719">
    <property type="entry name" value="Prot_kinase_dom"/>
</dbReference>
<dbReference type="VEuPathDB" id="FungiDB:H257_01810"/>
<protein>
    <recommendedName>
        <fullName evidence="6">Protein kinase domain-containing protein</fullName>
    </recommendedName>
</protein>
<keyword evidence="1" id="KW-0723">Serine/threonine-protein kinase</keyword>
<dbReference type="GO" id="GO:0004674">
    <property type="term" value="F:protein serine/threonine kinase activity"/>
    <property type="evidence" value="ECO:0007669"/>
    <property type="project" value="UniProtKB-KW"/>
</dbReference>
<dbReference type="InterPro" id="IPR008271">
    <property type="entry name" value="Ser/Thr_kinase_AS"/>
</dbReference>